<dbReference type="AlphaFoldDB" id="A0A1R3HQU6"/>
<dbReference type="Gramene" id="OMO72755">
    <property type="protein sequence ID" value="OMO72755"/>
    <property type="gene ID" value="CCACVL1_17618"/>
</dbReference>
<proteinExistence type="predicted"/>
<dbReference type="Proteomes" id="UP000188268">
    <property type="component" value="Unassembled WGS sequence"/>
</dbReference>
<gene>
    <name evidence="1" type="ORF">CCACVL1_17618</name>
</gene>
<protein>
    <submittedName>
        <fullName evidence="1">Uncharacterized protein</fullName>
    </submittedName>
</protein>
<evidence type="ECO:0000313" key="2">
    <source>
        <dbReference type="Proteomes" id="UP000188268"/>
    </source>
</evidence>
<sequence length="31" mass="3534">MEEKTSGGSLKLLPLDFHLGTKHELPPWMQL</sequence>
<organism evidence="1 2">
    <name type="scientific">Corchorus capsularis</name>
    <name type="common">Jute</name>
    <dbReference type="NCBI Taxonomy" id="210143"/>
    <lineage>
        <taxon>Eukaryota</taxon>
        <taxon>Viridiplantae</taxon>
        <taxon>Streptophyta</taxon>
        <taxon>Embryophyta</taxon>
        <taxon>Tracheophyta</taxon>
        <taxon>Spermatophyta</taxon>
        <taxon>Magnoliopsida</taxon>
        <taxon>eudicotyledons</taxon>
        <taxon>Gunneridae</taxon>
        <taxon>Pentapetalae</taxon>
        <taxon>rosids</taxon>
        <taxon>malvids</taxon>
        <taxon>Malvales</taxon>
        <taxon>Malvaceae</taxon>
        <taxon>Grewioideae</taxon>
        <taxon>Apeibeae</taxon>
        <taxon>Corchorus</taxon>
    </lineage>
</organism>
<name>A0A1R3HQU6_COCAP</name>
<dbReference type="EMBL" id="AWWV01011375">
    <property type="protein sequence ID" value="OMO72755.1"/>
    <property type="molecule type" value="Genomic_DNA"/>
</dbReference>
<evidence type="ECO:0000313" key="1">
    <source>
        <dbReference type="EMBL" id="OMO72755.1"/>
    </source>
</evidence>
<reference evidence="1 2" key="1">
    <citation type="submission" date="2013-09" db="EMBL/GenBank/DDBJ databases">
        <title>Corchorus capsularis genome sequencing.</title>
        <authorList>
            <person name="Alam M."/>
            <person name="Haque M.S."/>
            <person name="Islam M.S."/>
            <person name="Emdad E.M."/>
            <person name="Islam M.M."/>
            <person name="Ahmed B."/>
            <person name="Halim A."/>
            <person name="Hossen Q.M.M."/>
            <person name="Hossain M.Z."/>
            <person name="Ahmed R."/>
            <person name="Khan M.M."/>
            <person name="Islam R."/>
            <person name="Rashid M.M."/>
            <person name="Khan S.A."/>
            <person name="Rahman M.S."/>
            <person name="Alam M."/>
        </authorList>
    </citation>
    <scope>NUCLEOTIDE SEQUENCE [LARGE SCALE GENOMIC DNA]</scope>
    <source>
        <strain evidence="2">cv. CVL-1</strain>
        <tissue evidence="1">Whole seedling</tissue>
    </source>
</reference>
<accession>A0A1R3HQU6</accession>
<keyword evidence="2" id="KW-1185">Reference proteome</keyword>
<comment type="caution">
    <text evidence="1">The sequence shown here is derived from an EMBL/GenBank/DDBJ whole genome shotgun (WGS) entry which is preliminary data.</text>
</comment>